<dbReference type="PANTHER" id="PTHR35766:SF1">
    <property type="entry name" value="OS08G0543600 PROTEIN"/>
    <property type="match status" value="1"/>
</dbReference>
<accession>A0A6B9VBC4</accession>
<evidence type="ECO:0000256" key="1">
    <source>
        <dbReference type="SAM" id="MobiDB-lite"/>
    </source>
</evidence>
<evidence type="ECO:0000313" key="3">
    <source>
        <dbReference type="Proteomes" id="UP000464620"/>
    </source>
</evidence>
<feature type="region of interest" description="Disordered" evidence="1">
    <location>
        <begin position="156"/>
        <end position="181"/>
    </location>
</feature>
<sequence>METLHLHAIQQLQLELANARERSGTYHEDSQMSQMNSEKNVTQFGQENGNQFDLNGSNASGGNNGLIPNESSDNIPPFASSGNALVQTDHVAGVAMAPSSLLVPPSYLPPGQVTALHPFVMHQQGVPNSVASQVPQSHVSHFHPLAALSPMQQWKNQQAVSGGSQVSMQDDPSASQTDQSMMRSDAKFNYEMPINGQALHGDYLDAHIHQNEETQSVISSSTAETQVLQSFDKANMLLPNKTIAYDKFRHSSPMP</sequence>
<organism evidence="2 3">
    <name type="scientific">Arachis hypogaea</name>
    <name type="common">Peanut</name>
    <dbReference type="NCBI Taxonomy" id="3818"/>
    <lineage>
        <taxon>Eukaryota</taxon>
        <taxon>Viridiplantae</taxon>
        <taxon>Streptophyta</taxon>
        <taxon>Embryophyta</taxon>
        <taxon>Tracheophyta</taxon>
        <taxon>Spermatophyta</taxon>
        <taxon>Magnoliopsida</taxon>
        <taxon>eudicotyledons</taxon>
        <taxon>Gunneridae</taxon>
        <taxon>Pentapetalae</taxon>
        <taxon>rosids</taxon>
        <taxon>fabids</taxon>
        <taxon>Fabales</taxon>
        <taxon>Fabaceae</taxon>
        <taxon>Papilionoideae</taxon>
        <taxon>50 kb inversion clade</taxon>
        <taxon>dalbergioids sensu lato</taxon>
        <taxon>Dalbergieae</taxon>
        <taxon>Pterocarpus clade</taxon>
        <taxon>Arachis</taxon>
    </lineage>
</organism>
<dbReference type="Proteomes" id="UP000464620">
    <property type="component" value="Chromosome B09"/>
</dbReference>
<dbReference type="PANTHER" id="PTHR35766">
    <property type="entry name" value="OS08G0543600 PROTEIN"/>
    <property type="match status" value="1"/>
</dbReference>
<dbReference type="AlphaFoldDB" id="A0A6B9VBC4"/>
<proteinExistence type="predicted"/>
<protein>
    <submittedName>
        <fullName evidence="2">Uncharacterized protein</fullName>
    </submittedName>
</protein>
<name>A0A6B9VBC4_ARAHY</name>
<gene>
    <name evidence="2" type="ORF">DS421_19g657740</name>
</gene>
<reference evidence="2 3" key="1">
    <citation type="submission" date="2020-01" db="EMBL/GenBank/DDBJ databases">
        <title>Genome sequence of Arachis hypogaea, cultivar Shitouqi.</title>
        <authorList>
            <person name="Zhuang W."/>
            <person name="Chen H."/>
            <person name="Varshney R."/>
            <person name="Wang D."/>
            <person name="Ming R."/>
        </authorList>
    </citation>
    <scope>NUCLEOTIDE SEQUENCE [LARGE SCALE GENOMIC DNA]</scope>
    <source>
        <tissue evidence="2">Young leaf</tissue>
    </source>
</reference>
<evidence type="ECO:0000313" key="2">
    <source>
        <dbReference type="EMBL" id="QHN78001.1"/>
    </source>
</evidence>
<dbReference type="EMBL" id="CP031001">
    <property type="protein sequence ID" value="QHN78001.1"/>
    <property type="molecule type" value="Genomic_DNA"/>
</dbReference>